<name>G3SFW7_GORGO</name>
<reference evidence="1 2" key="2">
    <citation type="journal article" date="2012" name="Nature">
        <title>Insights into hominid evolution from the gorilla genome sequence.</title>
        <authorList>
            <person name="Scally A."/>
            <person name="Dutheil J.Y."/>
            <person name="Hillier L.W."/>
            <person name="Jordan G.E."/>
            <person name="Goodhead I."/>
            <person name="Herrero J."/>
            <person name="Hobolth A."/>
            <person name="Lappalainen T."/>
            <person name="Mailund T."/>
            <person name="Marques-Bonet T."/>
            <person name="McCarthy S."/>
            <person name="Montgomery S.H."/>
            <person name="Schwalie P.C."/>
            <person name="Tang Y.A."/>
            <person name="Ward M.C."/>
            <person name="Xue Y."/>
            <person name="Yngvadottir B."/>
            <person name="Alkan C."/>
            <person name="Andersen L.N."/>
            <person name="Ayub Q."/>
            <person name="Ball E.V."/>
            <person name="Beal K."/>
            <person name="Bradley B.J."/>
            <person name="Chen Y."/>
            <person name="Clee C.M."/>
            <person name="Fitzgerald S."/>
            <person name="Graves T.A."/>
            <person name="Gu Y."/>
            <person name="Heath P."/>
            <person name="Heger A."/>
            <person name="Karakoc E."/>
            <person name="Kolb-Kokocinski A."/>
            <person name="Laird G.K."/>
            <person name="Lunter G."/>
            <person name="Meader S."/>
            <person name="Mort M."/>
            <person name="Mullikin J.C."/>
            <person name="Munch K."/>
            <person name="O'Connor T.D."/>
            <person name="Phillips A.D."/>
            <person name="Prado-Martinez J."/>
            <person name="Rogers A.S."/>
            <person name="Sajjadian S."/>
            <person name="Schmidt D."/>
            <person name="Shaw K."/>
            <person name="Simpson J.T."/>
            <person name="Stenson P.D."/>
            <person name="Turner D.J."/>
            <person name="Vigilant L."/>
            <person name="Vilella A.J."/>
            <person name="Whitener W."/>
            <person name="Zhu B."/>
            <person name="Cooper D.N."/>
            <person name="de Jong P."/>
            <person name="Dermitzakis E.T."/>
            <person name="Eichler E.E."/>
            <person name="Flicek P."/>
            <person name="Goldman N."/>
            <person name="Mundy N.I."/>
            <person name="Ning Z."/>
            <person name="Odom D.T."/>
            <person name="Ponting C.P."/>
            <person name="Quail M.A."/>
            <person name="Ryder O.A."/>
            <person name="Searle S.M."/>
            <person name="Warren W.C."/>
            <person name="Wilson R.K."/>
            <person name="Schierup M.H."/>
            <person name="Rogers J."/>
            <person name="Tyler-Smith C."/>
            <person name="Durbin R."/>
        </authorList>
    </citation>
    <scope>NUCLEOTIDE SEQUENCE [LARGE SCALE GENOMIC DNA]</scope>
</reference>
<dbReference type="eggNOG" id="ENOG502TCRA">
    <property type="taxonomic scope" value="Eukaryota"/>
</dbReference>
<organism evidence="1 2">
    <name type="scientific">Gorilla gorilla gorilla</name>
    <name type="common">Western lowland gorilla</name>
    <dbReference type="NCBI Taxonomy" id="9595"/>
    <lineage>
        <taxon>Eukaryota</taxon>
        <taxon>Metazoa</taxon>
        <taxon>Chordata</taxon>
        <taxon>Craniata</taxon>
        <taxon>Vertebrata</taxon>
        <taxon>Euteleostomi</taxon>
        <taxon>Mammalia</taxon>
        <taxon>Eutheria</taxon>
        <taxon>Euarchontoglires</taxon>
        <taxon>Primates</taxon>
        <taxon>Haplorrhini</taxon>
        <taxon>Catarrhini</taxon>
        <taxon>Hominidae</taxon>
        <taxon>Gorilla</taxon>
    </lineage>
</organism>
<proteinExistence type="predicted"/>
<dbReference type="InParanoid" id="G3SFW7"/>
<sequence length="146" mass="16315">MLIPKLATPRDISLLVIKEASSRARNNIQILDPLDHIACLTNYTLTSCFSSNKVPTMPGSLPTGSKQGNVQTLDSIRWMPATPVPAPECHQKYAISTETAFPNLSTFMNMEKSVKGSNADFTKRNPRWRFLFGIYCSLHHAMTIFI</sequence>
<evidence type="ECO:0000313" key="2">
    <source>
        <dbReference type="Proteomes" id="UP000001519"/>
    </source>
</evidence>
<protein>
    <submittedName>
        <fullName evidence="1">Uncharacterized protein</fullName>
    </submittedName>
</protein>
<reference evidence="1" key="4">
    <citation type="submission" date="2025-09" db="UniProtKB">
        <authorList>
            <consortium name="Ensembl"/>
        </authorList>
    </citation>
    <scope>IDENTIFICATION</scope>
</reference>
<dbReference type="GeneTree" id="ENSGT00560000078473"/>
<dbReference type="AlphaFoldDB" id="G3SFW7"/>
<dbReference type="EMBL" id="CABD030085039">
    <property type="status" value="NOT_ANNOTATED_CDS"/>
    <property type="molecule type" value="Genomic_DNA"/>
</dbReference>
<dbReference type="HOGENOM" id="CLU_1791354_0_0_1"/>
<keyword evidence="2" id="KW-1185">Reference proteome</keyword>
<dbReference type="OMA" id="IACLTNY"/>
<reference evidence="1" key="3">
    <citation type="submission" date="2025-08" db="UniProtKB">
        <authorList>
            <consortium name="Ensembl"/>
        </authorList>
    </citation>
    <scope>IDENTIFICATION</scope>
</reference>
<accession>G3SFW7</accession>
<dbReference type="Ensembl" id="ENSGGOT00000031796.2">
    <property type="protein sequence ID" value="ENSGGOP00000027003.2"/>
    <property type="gene ID" value="ENSGGOG00000026884.2"/>
</dbReference>
<dbReference type="Proteomes" id="UP000001519">
    <property type="component" value="Chromosome 12"/>
</dbReference>
<evidence type="ECO:0000313" key="1">
    <source>
        <dbReference type="Ensembl" id="ENSGGOP00000027003.2"/>
    </source>
</evidence>
<reference evidence="2" key="1">
    <citation type="submission" date="2011-05" db="EMBL/GenBank/DDBJ databases">
        <title>Insights into the evolution of the great apes provided by the gorilla genome.</title>
        <authorList>
            <person name="Scally A."/>
        </authorList>
    </citation>
    <scope>NUCLEOTIDE SEQUENCE [LARGE SCALE GENOMIC DNA]</scope>
</reference>